<dbReference type="OrthoDB" id="341300at2759"/>
<gene>
    <name evidence="2" type="primary">Mo04430</name>
    <name evidence="2" type="ORF">E5Q_04430</name>
</gene>
<reference evidence="2 3" key="1">
    <citation type="journal article" date="2011" name="J. Gen. Appl. Microbiol.">
        <title>Draft genome sequencing of the enigmatic basidiomycete Mixia osmundae.</title>
        <authorList>
            <person name="Nishida H."/>
            <person name="Nagatsuka Y."/>
            <person name="Sugiyama J."/>
        </authorList>
    </citation>
    <scope>NUCLEOTIDE SEQUENCE [LARGE SCALE GENOMIC DNA]</scope>
    <source>
        <strain evidence="3">CBS 9802 / IAM 14324 / JCM 22182 / KY 12970</strain>
    </source>
</reference>
<evidence type="ECO:0000313" key="2">
    <source>
        <dbReference type="EMBL" id="GAA97751.1"/>
    </source>
</evidence>
<organism evidence="2 3">
    <name type="scientific">Mixia osmundae (strain CBS 9802 / IAM 14324 / JCM 22182 / KY 12970)</name>
    <dbReference type="NCBI Taxonomy" id="764103"/>
    <lineage>
        <taxon>Eukaryota</taxon>
        <taxon>Fungi</taxon>
        <taxon>Dikarya</taxon>
        <taxon>Basidiomycota</taxon>
        <taxon>Pucciniomycotina</taxon>
        <taxon>Mixiomycetes</taxon>
        <taxon>Mixiales</taxon>
        <taxon>Mixiaceae</taxon>
        <taxon>Mixia</taxon>
    </lineage>
</organism>
<protein>
    <recommendedName>
        <fullName evidence="1">PRELI/MSF1 domain-containing protein</fullName>
    </recommendedName>
</protein>
<dbReference type="Proteomes" id="UP000009131">
    <property type="component" value="Unassembled WGS sequence"/>
</dbReference>
<dbReference type="EMBL" id="BABT02000134">
    <property type="protein sequence ID" value="GAA97751.1"/>
    <property type="molecule type" value="Genomic_DNA"/>
</dbReference>
<sequence length="313" mass="35790">MTRTYSHEHVYDSPWVDVALAFFLRYPNPLSPHVISCDVISRSFDPTTLRLHTTRVLLKKGKLPKWAPRSVAERSESWILEESVLDLATQSLECTTSNLDHKNYLSVTERQRIQRADLATQAKAITLATVTSDFGYFGLGSRVEHMGITRFKNTLDKSRAGVSLILKHVQSPFRHQLMTSGPLRPYDFGADAHIRSRLPEGFAAWESVAAGFQGHGYDDAQPERYIPAPTTEAVQPVKPIIDTRWIVETAKYATGRLWGPESIWTQARQHARRMTKEYVWPGQFSLKWRWRVREEAERQRQIAAAASKSDEKQ</sequence>
<evidence type="ECO:0000313" key="3">
    <source>
        <dbReference type="Proteomes" id="UP000009131"/>
    </source>
</evidence>
<dbReference type="PROSITE" id="PS50904">
    <property type="entry name" value="PRELI_MSF1"/>
    <property type="match status" value="1"/>
</dbReference>
<dbReference type="InterPro" id="IPR006797">
    <property type="entry name" value="PRELI/MSF1_dom"/>
</dbReference>
<dbReference type="AlphaFoldDB" id="G7E4J1"/>
<dbReference type="HOGENOM" id="CLU_916908_0_0_1"/>
<dbReference type="PANTHER" id="PTHR11158">
    <property type="entry name" value="MSF1/PX19 RELATED"/>
    <property type="match status" value="1"/>
</dbReference>
<dbReference type="InParanoid" id="G7E4J1"/>
<reference evidence="2 3" key="2">
    <citation type="journal article" date="2012" name="Open Biol.">
        <title>Characteristics of nucleosomes and linker DNA regions on the genome of the basidiomycete Mixia osmundae revealed by mono- and dinucleosome mapping.</title>
        <authorList>
            <person name="Nishida H."/>
            <person name="Kondo S."/>
            <person name="Matsumoto T."/>
            <person name="Suzuki Y."/>
            <person name="Yoshikawa H."/>
            <person name="Taylor T.D."/>
            <person name="Sugiyama J."/>
        </authorList>
    </citation>
    <scope>NUCLEOTIDE SEQUENCE [LARGE SCALE GENOMIC DNA]</scope>
    <source>
        <strain evidence="3">CBS 9802 / IAM 14324 / JCM 22182 / KY 12970</strain>
    </source>
</reference>
<feature type="domain" description="PRELI/MSF1" evidence="1">
    <location>
        <begin position="2"/>
        <end position="174"/>
    </location>
</feature>
<dbReference type="STRING" id="764103.G7E4J1"/>
<dbReference type="eggNOG" id="KOG3337">
    <property type="taxonomic scope" value="Eukaryota"/>
</dbReference>
<dbReference type="FunCoup" id="G7E4J1">
    <property type="interactions" value="108"/>
</dbReference>
<evidence type="ECO:0000259" key="1">
    <source>
        <dbReference type="PROSITE" id="PS50904"/>
    </source>
</evidence>
<dbReference type="InterPro" id="IPR037365">
    <property type="entry name" value="Slowmo/Ups"/>
</dbReference>
<dbReference type="Pfam" id="PF04707">
    <property type="entry name" value="PRELI"/>
    <property type="match status" value="1"/>
</dbReference>
<accession>G7E4J1</accession>
<comment type="caution">
    <text evidence="2">The sequence shown here is derived from an EMBL/GenBank/DDBJ whole genome shotgun (WGS) entry which is preliminary data.</text>
</comment>
<dbReference type="GO" id="GO:0005758">
    <property type="term" value="C:mitochondrial intermembrane space"/>
    <property type="evidence" value="ECO:0007669"/>
    <property type="project" value="InterPro"/>
</dbReference>
<proteinExistence type="predicted"/>
<name>G7E4J1_MIXOS</name>
<keyword evidence="3" id="KW-1185">Reference proteome</keyword>